<dbReference type="VEuPathDB" id="VectorBase:LOC119167786"/>
<accession>A0A9J6D5R9</accession>
<protein>
    <submittedName>
        <fullName evidence="1">Uncharacterized protein</fullName>
    </submittedName>
</protein>
<dbReference type="EMBL" id="JABSTU010000011">
    <property type="protein sequence ID" value="KAH8009183.1"/>
    <property type="molecule type" value="Genomic_DNA"/>
</dbReference>
<comment type="caution">
    <text evidence="1">The sequence shown here is derived from an EMBL/GenBank/DDBJ whole genome shotgun (WGS) entry which is preliminary data.</text>
</comment>
<gene>
    <name evidence="1" type="ORF">HPB51_012681</name>
</gene>
<dbReference type="AlphaFoldDB" id="A0A9J6D5R9"/>
<evidence type="ECO:0000313" key="1">
    <source>
        <dbReference type="EMBL" id="KAH8009183.1"/>
    </source>
</evidence>
<organism evidence="1 2">
    <name type="scientific">Rhipicephalus microplus</name>
    <name type="common">Cattle tick</name>
    <name type="synonym">Boophilus microplus</name>
    <dbReference type="NCBI Taxonomy" id="6941"/>
    <lineage>
        <taxon>Eukaryota</taxon>
        <taxon>Metazoa</taxon>
        <taxon>Ecdysozoa</taxon>
        <taxon>Arthropoda</taxon>
        <taxon>Chelicerata</taxon>
        <taxon>Arachnida</taxon>
        <taxon>Acari</taxon>
        <taxon>Parasitiformes</taxon>
        <taxon>Ixodida</taxon>
        <taxon>Ixodoidea</taxon>
        <taxon>Ixodidae</taxon>
        <taxon>Rhipicephalinae</taxon>
        <taxon>Rhipicephalus</taxon>
        <taxon>Boophilus</taxon>
    </lineage>
</organism>
<reference evidence="1" key="1">
    <citation type="journal article" date="2020" name="Cell">
        <title>Large-Scale Comparative Analyses of Tick Genomes Elucidate Their Genetic Diversity and Vector Capacities.</title>
        <authorList>
            <consortium name="Tick Genome and Microbiome Consortium (TIGMIC)"/>
            <person name="Jia N."/>
            <person name="Wang J."/>
            <person name="Shi W."/>
            <person name="Du L."/>
            <person name="Sun Y."/>
            <person name="Zhan W."/>
            <person name="Jiang J.F."/>
            <person name="Wang Q."/>
            <person name="Zhang B."/>
            <person name="Ji P."/>
            <person name="Bell-Sakyi L."/>
            <person name="Cui X.M."/>
            <person name="Yuan T.T."/>
            <person name="Jiang B.G."/>
            <person name="Yang W.F."/>
            <person name="Lam T.T."/>
            <person name="Chang Q.C."/>
            <person name="Ding S.J."/>
            <person name="Wang X.J."/>
            <person name="Zhu J.G."/>
            <person name="Ruan X.D."/>
            <person name="Zhao L."/>
            <person name="Wei J.T."/>
            <person name="Ye R.Z."/>
            <person name="Que T.C."/>
            <person name="Du C.H."/>
            <person name="Zhou Y.H."/>
            <person name="Cheng J.X."/>
            <person name="Dai P.F."/>
            <person name="Guo W.B."/>
            <person name="Han X.H."/>
            <person name="Huang E.J."/>
            <person name="Li L.F."/>
            <person name="Wei W."/>
            <person name="Gao Y.C."/>
            <person name="Liu J.Z."/>
            <person name="Shao H.Z."/>
            <person name="Wang X."/>
            <person name="Wang C.C."/>
            <person name="Yang T.C."/>
            <person name="Huo Q.B."/>
            <person name="Li W."/>
            <person name="Chen H.Y."/>
            <person name="Chen S.E."/>
            <person name="Zhou L.G."/>
            <person name="Ni X.B."/>
            <person name="Tian J.H."/>
            <person name="Sheng Y."/>
            <person name="Liu T."/>
            <person name="Pan Y.S."/>
            <person name="Xia L.Y."/>
            <person name="Li J."/>
            <person name="Zhao F."/>
            <person name="Cao W.C."/>
        </authorList>
    </citation>
    <scope>NUCLEOTIDE SEQUENCE</scope>
    <source>
        <strain evidence="1">Rmic-2018</strain>
    </source>
</reference>
<proteinExistence type="predicted"/>
<name>A0A9J6D5R9_RHIMP</name>
<keyword evidence="2" id="KW-1185">Reference proteome</keyword>
<sequence>MAGVVETLKADNAAEQVSAVNPTMRGAAASVESVIERGGISGTPEATSMDSGAAGLRNNGSIGMEGRRPRVLGHLGDQVLARNFRPGPAWQLAVLTKQRTSSIDVLQKDGRWLTRHLDHIRLPYEELSGEDQKSGRPVATGLAPSFNVQFRWQNLPTDTLDPEFVERRRAGLEIQMKFSPHIP</sequence>
<evidence type="ECO:0000313" key="2">
    <source>
        <dbReference type="Proteomes" id="UP000821866"/>
    </source>
</evidence>
<reference evidence="1" key="2">
    <citation type="submission" date="2021-09" db="EMBL/GenBank/DDBJ databases">
        <authorList>
            <person name="Jia N."/>
            <person name="Wang J."/>
            <person name="Shi W."/>
            <person name="Du L."/>
            <person name="Sun Y."/>
            <person name="Zhan W."/>
            <person name="Jiang J."/>
            <person name="Wang Q."/>
            <person name="Zhang B."/>
            <person name="Ji P."/>
            <person name="Sakyi L.B."/>
            <person name="Cui X."/>
            <person name="Yuan T."/>
            <person name="Jiang B."/>
            <person name="Yang W."/>
            <person name="Lam T.T.-Y."/>
            <person name="Chang Q."/>
            <person name="Ding S."/>
            <person name="Wang X."/>
            <person name="Zhu J."/>
            <person name="Ruan X."/>
            <person name="Zhao L."/>
            <person name="Wei J."/>
            <person name="Que T."/>
            <person name="Du C."/>
            <person name="Cheng J."/>
            <person name="Dai P."/>
            <person name="Han X."/>
            <person name="Huang E."/>
            <person name="Gao Y."/>
            <person name="Liu J."/>
            <person name="Shao H."/>
            <person name="Ye R."/>
            <person name="Li L."/>
            <person name="Wei W."/>
            <person name="Wang X."/>
            <person name="Wang C."/>
            <person name="Huo Q."/>
            <person name="Li W."/>
            <person name="Guo W."/>
            <person name="Chen H."/>
            <person name="Chen S."/>
            <person name="Zhou L."/>
            <person name="Zhou L."/>
            <person name="Ni X."/>
            <person name="Tian J."/>
            <person name="Zhou Y."/>
            <person name="Sheng Y."/>
            <person name="Liu T."/>
            <person name="Pan Y."/>
            <person name="Xia L."/>
            <person name="Li J."/>
            <person name="Zhao F."/>
            <person name="Cao W."/>
        </authorList>
    </citation>
    <scope>NUCLEOTIDE SEQUENCE</scope>
    <source>
        <strain evidence="1">Rmic-2018</strain>
        <tissue evidence="1">Larvae</tissue>
    </source>
</reference>
<dbReference type="Proteomes" id="UP000821866">
    <property type="component" value="Chromosome 9"/>
</dbReference>